<sequence>MIVARSKLYTRSFRHLRCIVHIDLDCFYCQVEQVRLGLSGEKPLAVQQWTGLIAVNYAARALGVQRHCSPQEAQALCPEIQLVHVPTLSLENDGAREVYHENPDKATFKASLAPYRRASLSIMRLLQTYSPKLQKASVDEAYIDLTDQVNSTILKEIRDSPKPISTPPLDWGGVGMLAAGDVSASVTPEDYWRQKQLHAGAILVSKIRNEVLSQLNFTCSAGVAHNKYLAKIGSGMNKPNKQTIFLACHAEGFLTDFPVAKVPSLGGKNGEVIQEKFGSTIGQIRSHSLEALSRELGPETAKFLYDFARGENSDPVISVQATKSMMAAKSLRPALVNFEQLEKWLRVLSTELLDRLLDQTQPMRWPRTLTITHFAPGQRENQGKSKSGTMPPHASIQNAPSQLWRKALSLCQGIQSLFPCSRLAISVGAMEEMDGRNKSILSFFQPCSTDNTQATSEAPPQKRLKAIEVSPEPPGAARCPHCSQNIELHLFPDHLDYHVAAKLQASFDQEAKLSTHPPSINIQPKSSPSKSRKGQTPPTKQQQLMQRFFKPS</sequence>
<accession>A0ACC2T0U9</accession>
<evidence type="ECO:0000313" key="1">
    <source>
        <dbReference type="EMBL" id="KAJ9068289.1"/>
    </source>
</evidence>
<keyword evidence="2" id="KW-1185">Reference proteome</keyword>
<dbReference type="EC" id="2.7.7.7" evidence="1"/>
<dbReference type="EMBL" id="QTSX02003756">
    <property type="protein sequence ID" value="KAJ9068289.1"/>
    <property type="molecule type" value="Genomic_DNA"/>
</dbReference>
<dbReference type="Proteomes" id="UP001165960">
    <property type="component" value="Unassembled WGS sequence"/>
</dbReference>
<protein>
    <submittedName>
        <fullName evidence="1">N-acetyltransferase eso1</fullName>
        <ecNumber evidence="1">2.7.7.7</ecNumber>
    </submittedName>
</protein>
<keyword evidence="1" id="KW-0548">Nucleotidyltransferase</keyword>
<organism evidence="1 2">
    <name type="scientific">Entomophthora muscae</name>
    <dbReference type="NCBI Taxonomy" id="34485"/>
    <lineage>
        <taxon>Eukaryota</taxon>
        <taxon>Fungi</taxon>
        <taxon>Fungi incertae sedis</taxon>
        <taxon>Zoopagomycota</taxon>
        <taxon>Entomophthoromycotina</taxon>
        <taxon>Entomophthoromycetes</taxon>
        <taxon>Entomophthorales</taxon>
        <taxon>Entomophthoraceae</taxon>
        <taxon>Entomophthora</taxon>
    </lineage>
</organism>
<reference evidence="1" key="1">
    <citation type="submission" date="2022-04" db="EMBL/GenBank/DDBJ databases">
        <title>Genome of the entomopathogenic fungus Entomophthora muscae.</title>
        <authorList>
            <person name="Elya C."/>
            <person name="Lovett B.R."/>
            <person name="Lee E."/>
            <person name="Macias A.M."/>
            <person name="Hajek A.E."/>
            <person name="De Bivort B.L."/>
            <person name="Kasson M.T."/>
            <person name="De Fine Licht H.H."/>
            <person name="Stajich J.E."/>
        </authorList>
    </citation>
    <scope>NUCLEOTIDE SEQUENCE</scope>
    <source>
        <strain evidence="1">Berkeley</strain>
    </source>
</reference>
<name>A0ACC2T0U9_9FUNG</name>
<keyword evidence="1" id="KW-0808">Transferase</keyword>
<evidence type="ECO:0000313" key="2">
    <source>
        <dbReference type="Proteomes" id="UP001165960"/>
    </source>
</evidence>
<proteinExistence type="predicted"/>
<comment type="caution">
    <text evidence="1">The sequence shown here is derived from an EMBL/GenBank/DDBJ whole genome shotgun (WGS) entry which is preliminary data.</text>
</comment>
<gene>
    <name evidence="1" type="primary">eso1_5</name>
    <name evidence="1" type="ORF">DSO57_1030221</name>
</gene>